<gene>
    <name evidence="9" type="ORF">QBC46DRAFT_390670</name>
</gene>
<proteinExistence type="inferred from homology"/>
<evidence type="ECO:0000256" key="2">
    <source>
        <dbReference type="ARBA" id="ARBA00008066"/>
    </source>
</evidence>
<feature type="transmembrane region" description="Helical" evidence="7">
    <location>
        <begin position="162"/>
        <end position="183"/>
    </location>
</feature>
<evidence type="ECO:0000313" key="9">
    <source>
        <dbReference type="EMBL" id="KAK3938214.1"/>
    </source>
</evidence>
<sequence>MTISSVPGDVRRPEDQKDALDNSSANSGSVGGPLMMHAEQAGYDVPAYTTSSPSVPPMLGAMVDPKLTDSDAEKQIREAGENNFHRLGWKRLTVVLIVEAIALGALSLPSAFATLGMVAGVICTVFLGIIAMYTSYVVGQLKLKYPHISHYADAGQLMFGRLGYELVGGMFTLQLVFIVGSHILTGTIMWDTITSHGTCSIVLSVVSAIILFFLAIPPAFAEVAILGYIDFVSIIVAILVTMVATGVQSSHADGGLAAVNWSAWPKPDLGLAQGFIAIANIVFAYSFALCQFSFMDEMHTPSDYPKSIYALGLIEILIYTLTGSIVYAFVGQDVGSPALLSAGPLLSKIVFGLAIPVIFISGSINTTVVARYLHGRMFKNSVIRYINTPMGWATWLGLIAIITVVAWVIAEAIPFFEDLLAVCSSLFISGFTFYFPAIMWFMFIREEGNGKKWYQFRGAKDMVLIGVNLLCLIIGLIVLGVGTYAAIQDIIDRYHNGTVSSPFSCSPVG</sequence>
<feature type="compositionally biased region" description="Basic and acidic residues" evidence="6">
    <location>
        <begin position="9"/>
        <end position="20"/>
    </location>
</feature>
<dbReference type="AlphaFoldDB" id="A0AAN6N371"/>
<feature type="domain" description="Amino acid transporter transmembrane" evidence="8">
    <location>
        <begin position="86"/>
        <end position="479"/>
    </location>
</feature>
<feature type="transmembrane region" description="Helical" evidence="7">
    <location>
        <begin position="463"/>
        <end position="487"/>
    </location>
</feature>
<comment type="subcellular location">
    <subcellularLocation>
        <location evidence="1">Membrane</location>
        <topology evidence="1">Multi-pass membrane protein</topology>
    </subcellularLocation>
</comment>
<evidence type="ECO:0000256" key="7">
    <source>
        <dbReference type="SAM" id="Phobius"/>
    </source>
</evidence>
<evidence type="ECO:0000313" key="10">
    <source>
        <dbReference type="Proteomes" id="UP001303473"/>
    </source>
</evidence>
<dbReference type="GO" id="GO:0016020">
    <property type="term" value="C:membrane"/>
    <property type="evidence" value="ECO:0007669"/>
    <property type="project" value="UniProtKB-SubCell"/>
</dbReference>
<keyword evidence="5 7" id="KW-0472">Membrane</keyword>
<feature type="transmembrane region" description="Helical" evidence="7">
    <location>
        <begin position="349"/>
        <end position="373"/>
    </location>
</feature>
<evidence type="ECO:0000256" key="6">
    <source>
        <dbReference type="SAM" id="MobiDB-lite"/>
    </source>
</evidence>
<dbReference type="PANTHER" id="PTHR22950:SF8">
    <property type="entry name" value="AMINO ACID TRANSPORTER (EUROFUNG)"/>
    <property type="match status" value="1"/>
</dbReference>
<accession>A0AAN6N371</accession>
<feature type="transmembrane region" description="Helical" evidence="7">
    <location>
        <begin position="228"/>
        <end position="249"/>
    </location>
</feature>
<feature type="region of interest" description="Disordered" evidence="6">
    <location>
        <begin position="1"/>
        <end position="31"/>
    </location>
</feature>
<organism evidence="9 10">
    <name type="scientific">Diplogelasinospora grovesii</name>
    <dbReference type="NCBI Taxonomy" id="303347"/>
    <lineage>
        <taxon>Eukaryota</taxon>
        <taxon>Fungi</taxon>
        <taxon>Dikarya</taxon>
        <taxon>Ascomycota</taxon>
        <taxon>Pezizomycotina</taxon>
        <taxon>Sordariomycetes</taxon>
        <taxon>Sordariomycetidae</taxon>
        <taxon>Sordariales</taxon>
        <taxon>Diplogelasinosporaceae</taxon>
        <taxon>Diplogelasinospora</taxon>
    </lineage>
</organism>
<reference evidence="10" key="1">
    <citation type="journal article" date="2023" name="Mol. Phylogenet. Evol.">
        <title>Genome-scale phylogeny and comparative genomics of the fungal order Sordariales.</title>
        <authorList>
            <person name="Hensen N."/>
            <person name="Bonometti L."/>
            <person name="Westerberg I."/>
            <person name="Brannstrom I.O."/>
            <person name="Guillou S."/>
            <person name="Cros-Aarteil S."/>
            <person name="Calhoun S."/>
            <person name="Haridas S."/>
            <person name="Kuo A."/>
            <person name="Mondo S."/>
            <person name="Pangilinan J."/>
            <person name="Riley R."/>
            <person name="LaButti K."/>
            <person name="Andreopoulos B."/>
            <person name="Lipzen A."/>
            <person name="Chen C."/>
            <person name="Yan M."/>
            <person name="Daum C."/>
            <person name="Ng V."/>
            <person name="Clum A."/>
            <person name="Steindorff A."/>
            <person name="Ohm R.A."/>
            <person name="Martin F."/>
            <person name="Silar P."/>
            <person name="Natvig D.O."/>
            <person name="Lalanne C."/>
            <person name="Gautier V."/>
            <person name="Ament-Velasquez S.L."/>
            <person name="Kruys A."/>
            <person name="Hutchinson M.I."/>
            <person name="Powell A.J."/>
            <person name="Barry K."/>
            <person name="Miller A.N."/>
            <person name="Grigoriev I.V."/>
            <person name="Debuchy R."/>
            <person name="Gladieux P."/>
            <person name="Hiltunen Thoren M."/>
            <person name="Johannesson H."/>
        </authorList>
    </citation>
    <scope>NUCLEOTIDE SEQUENCE [LARGE SCALE GENOMIC DNA]</scope>
    <source>
        <strain evidence="10">CBS 340.73</strain>
    </source>
</reference>
<keyword evidence="4 7" id="KW-1133">Transmembrane helix</keyword>
<dbReference type="Proteomes" id="UP001303473">
    <property type="component" value="Unassembled WGS sequence"/>
</dbReference>
<feature type="transmembrane region" description="Helical" evidence="7">
    <location>
        <begin position="269"/>
        <end position="288"/>
    </location>
</feature>
<feature type="transmembrane region" description="Helical" evidence="7">
    <location>
        <begin position="393"/>
        <end position="413"/>
    </location>
</feature>
<feature type="transmembrane region" description="Helical" evidence="7">
    <location>
        <begin position="419"/>
        <end position="443"/>
    </location>
</feature>
<dbReference type="Pfam" id="PF01490">
    <property type="entry name" value="Aa_trans"/>
    <property type="match status" value="1"/>
</dbReference>
<evidence type="ECO:0000259" key="8">
    <source>
        <dbReference type="Pfam" id="PF01490"/>
    </source>
</evidence>
<comment type="caution">
    <text evidence="9">The sequence shown here is derived from an EMBL/GenBank/DDBJ whole genome shotgun (WGS) entry which is preliminary data.</text>
</comment>
<dbReference type="PANTHER" id="PTHR22950">
    <property type="entry name" value="AMINO ACID TRANSPORTER"/>
    <property type="match status" value="1"/>
</dbReference>
<evidence type="ECO:0000256" key="1">
    <source>
        <dbReference type="ARBA" id="ARBA00004141"/>
    </source>
</evidence>
<keyword evidence="3 7" id="KW-0812">Transmembrane</keyword>
<name>A0AAN6N371_9PEZI</name>
<comment type="similarity">
    <text evidence="2">Belongs to the amino acid/polyamine transporter 2 family.</text>
</comment>
<dbReference type="GO" id="GO:0015179">
    <property type="term" value="F:L-amino acid transmembrane transporter activity"/>
    <property type="evidence" value="ECO:0007669"/>
    <property type="project" value="TreeGrafter"/>
</dbReference>
<evidence type="ECO:0000256" key="3">
    <source>
        <dbReference type="ARBA" id="ARBA00022692"/>
    </source>
</evidence>
<evidence type="ECO:0000256" key="4">
    <source>
        <dbReference type="ARBA" id="ARBA00022989"/>
    </source>
</evidence>
<feature type="transmembrane region" description="Helical" evidence="7">
    <location>
        <begin position="308"/>
        <end position="329"/>
    </location>
</feature>
<keyword evidence="10" id="KW-1185">Reference proteome</keyword>
<protein>
    <submittedName>
        <fullName evidence="9">Transmembrane amino acid transporter protein-domain-containing protein</fullName>
    </submittedName>
</protein>
<evidence type="ECO:0000256" key="5">
    <source>
        <dbReference type="ARBA" id="ARBA00023136"/>
    </source>
</evidence>
<feature type="transmembrane region" description="Helical" evidence="7">
    <location>
        <begin position="118"/>
        <end position="141"/>
    </location>
</feature>
<feature type="transmembrane region" description="Helical" evidence="7">
    <location>
        <begin position="195"/>
        <end position="216"/>
    </location>
</feature>
<dbReference type="InterPro" id="IPR013057">
    <property type="entry name" value="AA_transpt_TM"/>
</dbReference>
<dbReference type="EMBL" id="MU853834">
    <property type="protein sequence ID" value="KAK3938214.1"/>
    <property type="molecule type" value="Genomic_DNA"/>
</dbReference>
<feature type="transmembrane region" description="Helical" evidence="7">
    <location>
        <begin position="92"/>
        <end position="112"/>
    </location>
</feature>